<dbReference type="Proteomes" id="UP000314986">
    <property type="component" value="Unassembled WGS sequence"/>
</dbReference>
<name>A0A4W3GNW6_CALMI</name>
<keyword evidence="4" id="KW-1185">Reference proteome</keyword>
<keyword evidence="2" id="KW-1133">Transmembrane helix</keyword>
<feature type="transmembrane region" description="Helical" evidence="2">
    <location>
        <begin position="100"/>
        <end position="122"/>
    </location>
</feature>
<keyword evidence="2" id="KW-0812">Transmembrane</keyword>
<dbReference type="AlphaFoldDB" id="A0A4W3GNW6"/>
<organism evidence="3 4">
    <name type="scientific">Callorhinchus milii</name>
    <name type="common">Ghost shark</name>
    <dbReference type="NCBI Taxonomy" id="7868"/>
    <lineage>
        <taxon>Eukaryota</taxon>
        <taxon>Metazoa</taxon>
        <taxon>Chordata</taxon>
        <taxon>Craniata</taxon>
        <taxon>Vertebrata</taxon>
        <taxon>Chondrichthyes</taxon>
        <taxon>Holocephali</taxon>
        <taxon>Chimaeriformes</taxon>
        <taxon>Callorhinchidae</taxon>
        <taxon>Callorhinchus</taxon>
    </lineage>
</organism>
<reference evidence="4" key="1">
    <citation type="journal article" date="2006" name="Science">
        <title>Ancient noncoding elements conserved in the human genome.</title>
        <authorList>
            <person name="Venkatesh B."/>
            <person name="Kirkness E.F."/>
            <person name="Loh Y.H."/>
            <person name="Halpern A.L."/>
            <person name="Lee A.P."/>
            <person name="Johnson J."/>
            <person name="Dandona N."/>
            <person name="Viswanathan L.D."/>
            <person name="Tay A."/>
            <person name="Venter J.C."/>
            <person name="Strausberg R.L."/>
            <person name="Brenner S."/>
        </authorList>
    </citation>
    <scope>NUCLEOTIDE SEQUENCE [LARGE SCALE GENOMIC DNA]</scope>
</reference>
<dbReference type="Ensembl" id="ENSCMIT00000005828.1">
    <property type="protein sequence ID" value="ENSCMIP00000005638.1"/>
    <property type="gene ID" value="ENSCMIG00000003257.1"/>
</dbReference>
<keyword evidence="2" id="KW-0472">Membrane</keyword>
<evidence type="ECO:0000256" key="1">
    <source>
        <dbReference type="SAM" id="MobiDB-lite"/>
    </source>
</evidence>
<protein>
    <submittedName>
        <fullName evidence="3">ATP-binding cassette sub-family A member 1-like</fullName>
    </submittedName>
</protein>
<reference evidence="3" key="5">
    <citation type="submission" date="2025-09" db="UniProtKB">
        <authorList>
            <consortium name="Ensembl"/>
        </authorList>
    </citation>
    <scope>IDENTIFICATION</scope>
</reference>
<evidence type="ECO:0000313" key="4">
    <source>
        <dbReference type="Proteomes" id="UP000314986"/>
    </source>
</evidence>
<accession>A0A4W3GNW6</accession>
<evidence type="ECO:0000313" key="3">
    <source>
        <dbReference type="Ensembl" id="ENSCMIP00000005638.1"/>
    </source>
</evidence>
<reference evidence="3" key="4">
    <citation type="submission" date="2025-08" db="UniProtKB">
        <authorList>
            <consortium name="Ensembl"/>
        </authorList>
    </citation>
    <scope>IDENTIFICATION</scope>
</reference>
<reference evidence="4" key="2">
    <citation type="journal article" date="2007" name="PLoS Biol.">
        <title>Survey sequencing and comparative analysis of the elephant shark (Callorhinchus milii) genome.</title>
        <authorList>
            <person name="Venkatesh B."/>
            <person name="Kirkness E.F."/>
            <person name="Loh Y.H."/>
            <person name="Halpern A.L."/>
            <person name="Lee A.P."/>
            <person name="Johnson J."/>
            <person name="Dandona N."/>
            <person name="Viswanathan L.D."/>
            <person name="Tay A."/>
            <person name="Venter J.C."/>
            <person name="Strausberg R.L."/>
            <person name="Brenner S."/>
        </authorList>
    </citation>
    <scope>NUCLEOTIDE SEQUENCE [LARGE SCALE GENOMIC DNA]</scope>
</reference>
<feature type="region of interest" description="Disordered" evidence="1">
    <location>
        <begin position="231"/>
        <end position="253"/>
    </location>
</feature>
<sequence>DCSVCPKRISYFDVVSAFADGAIPSKRGRVSRPSEQTLQPVSEEGDGGNPDADPEHRETDFLQITDGKGSHQLHGWRLTCQQFQSLFTKRFLYARRSRRGLFAQIVLPALFVFVALLFSLIVPPFGKYPALELQPWMYEEQFTFISEDVPEEASTKRLISALLNNPGFGTKCMKDRPEDTPCEGSGSDWAPPPLAPALMDMLLNGNWTAEFPSPGCECSSKNNKRMLPECSAGAGGMPPPQVGLPARLPPTCP</sequence>
<evidence type="ECO:0000256" key="2">
    <source>
        <dbReference type="SAM" id="Phobius"/>
    </source>
</evidence>
<feature type="compositionally biased region" description="Pro residues" evidence="1">
    <location>
        <begin position="237"/>
        <end position="253"/>
    </location>
</feature>
<feature type="region of interest" description="Disordered" evidence="1">
    <location>
        <begin position="26"/>
        <end position="56"/>
    </location>
</feature>
<proteinExistence type="predicted"/>
<reference evidence="4" key="3">
    <citation type="journal article" date="2014" name="Nature">
        <title>Elephant shark genome provides unique insights into gnathostome evolution.</title>
        <authorList>
            <consortium name="International Elephant Shark Genome Sequencing Consortium"/>
            <person name="Venkatesh B."/>
            <person name="Lee A.P."/>
            <person name="Ravi V."/>
            <person name="Maurya A.K."/>
            <person name="Lian M.M."/>
            <person name="Swann J.B."/>
            <person name="Ohta Y."/>
            <person name="Flajnik M.F."/>
            <person name="Sutoh Y."/>
            <person name="Kasahara M."/>
            <person name="Hoon S."/>
            <person name="Gangu V."/>
            <person name="Roy S.W."/>
            <person name="Irimia M."/>
            <person name="Korzh V."/>
            <person name="Kondrychyn I."/>
            <person name="Lim Z.W."/>
            <person name="Tay B.H."/>
            <person name="Tohari S."/>
            <person name="Kong K.W."/>
            <person name="Ho S."/>
            <person name="Lorente-Galdos B."/>
            <person name="Quilez J."/>
            <person name="Marques-Bonet T."/>
            <person name="Raney B.J."/>
            <person name="Ingham P.W."/>
            <person name="Tay A."/>
            <person name="Hillier L.W."/>
            <person name="Minx P."/>
            <person name="Boehm T."/>
            <person name="Wilson R.K."/>
            <person name="Brenner S."/>
            <person name="Warren W.C."/>
        </authorList>
    </citation>
    <scope>NUCLEOTIDE SEQUENCE [LARGE SCALE GENOMIC DNA]</scope>
</reference>